<dbReference type="Proteomes" id="UP001320420">
    <property type="component" value="Unassembled WGS sequence"/>
</dbReference>
<dbReference type="EMBL" id="JAKJXP020000009">
    <property type="protein sequence ID" value="KAK7756069.1"/>
    <property type="molecule type" value="Genomic_DNA"/>
</dbReference>
<gene>
    <name evidence="1" type="ORF">SLS62_002012</name>
</gene>
<keyword evidence="2" id="KW-1185">Reference proteome</keyword>
<reference evidence="1 2" key="1">
    <citation type="submission" date="2024-02" db="EMBL/GenBank/DDBJ databases">
        <title>De novo assembly and annotation of 12 fungi associated with fruit tree decline syndrome in Ontario, Canada.</title>
        <authorList>
            <person name="Sulman M."/>
            <person name="Ellouze W."/>
            <person name="Ilyukhin E."/>
        </authorList>
    </citation>
    <scope>NUCLEOTIDE SEQUENCE [LARGE SCALE GENOMIC DNA]</scope>
    <source>
        <strain evidence="1 2">M11/M66-122</strain>
    </source>
</reference>
<dbReference type="AlphaFoldDB" id="A0AAN9UV11"/>
<comment type="caution">
    <text evidence="1">The sequence shown here is derived from an EMBL/GenBank/DDBJ whole genome shotgun (WGS) entry which is preliminary data.</text>
</comment>
<accession>A0AAN9UV11</accession>
<sequence length="96" mass="10688">MAGTEIETPYMAPLQSQPNHLIIPGRYIVTLASGHNLADHSAVIGRDLALFGGRQFKLLEPQVVYSVHNVDDELLKAIRSDPKCVRVDYDLKGQQF</sequence>
<evidence type="ECO:0000313" key="2">
    <source>
        <dbReference type="Proteomes" id="UP001320420"/>
    </source>
</evidence>
<organism evidence="1 2">
    <name type="scientific">Diatrype stigma</name>
    <dbReference type="NCBI Taxonomy" id="117547"/>
    <lineage>
        <taxon>Eukaryota</taxon>
        <taxon>Fungi</taxon>
        <taxon>Dikarya</taxon>
        <taxon>Ascomycota</taxon>
        <taxon>Pezizomycotina</taxon>
        <taxon>Sordariomycetes</taxon>
        <taxon>Xylariomycetidae</taxon>
        <taxon>Xylariales</taxon>
        <taxon>Diatrypaceae</taxon>
        <taxon>Diatrype</taxon>
    </lineage>
</organism>
<name>A0AAN9UV11_9PEZI</name>
<proteinExistence type="predicted"/>
<evidence type="ECO:0000313" key="1">
    <source>
        <dbReference type="EMBL" id="KAK7756069.1"/>
    </source>
</evidence>
<protein>
    <submittedName>
        <fullName evidence="1">Uncharacterized protein</fullName>
    </submittedName>
</protein>